<evidence type="ECO:0000259" key="4">
    <source>
        <dbReference type="PROSITE" id="PS51384"/>
    </source>
</evidence>
<dbReference type="PRINTS" id="PR00410">
    <property type="entry name" value="PHEHYDRXLASE"/>
</dbReference>
<evidence type="ECO:0000256" key="1">
    <source>
        <dbReference type="ARBA" id="ARBA00001974"/>
    </source>
</evidence>
<dbReference type="Proteomes" id="UP001629249">
    <property type="component" value="Unassembled WGS sequence"/>
</dbReference>
<dbReference type="Pfam" id="PF00175">
    <property type="entry name" value="NAD_binding_1"/>
    <property type="match status" value="1"/>
</dbReference>
<keyword evidence="2" id="KW-0411">Iron-sulfur</keyword>
<dbReference type="Gene3D" id="3.40.50.80">
    <property type="entry name" value="Nucleotide-binding domain of ferredoxin-NADP reductase (FNR) module"/>
    <property type="match status" value="1"/>
</dbReference>
<comment type="cofactor">
    <cofactor evidence="1">
        <name>FAD</name>
        <dbReference type="ChEBI" id="CHEBI:57692"/>
    </cofactor>
</comment>
<dbReference type="Gene3D" id="2.40.30.10">
    <property type="entry name" value="Translation factors"/>
    <property type="match status" value="1"/>
</dbReference>
<dbReference type="Gene3D" id="3.10.20.30">
    <property type="match status" value="1"/>
</dbReference>
<evidence type="ECO:0000313" key="5">
    <source>
        <dbReference type="EMBL" id="MFL9887462.1"/>
    </source>
</evidence>
<sequence>MATCEVTEVNSGVTFTIDTNEIVLDGALARGIKLPHQCRGASCGTCKAKVLEGAVDHGWSFGFAINEAEKEQGLCLLCQARPLSATLRVETLQIASEGVPEVSELDAEVLSNVALTPRVRRLVLALRRPVSTVLPAGCYVEVCLPGISPHRMYSLAAPFAGDIGLVELFVARHPQGRASGFIHDDLDPGAALTIRGPFGTCRLPAGNGPVLGLAGGTGLAPVLAIFEAQLRSGCPDEFVLVLSVRESREVFALDRLEHLARRYQNFGYRILVTDEPSRYSTQPVLAPDWIRAHYPSLRGHRGVISGAPGFVEACAKTCQELGMNSADIATDSFTPVSAELALICPEPAG</sequence>
<keyword evidence="6" id="KW-1185">Reference proteome</keyword>
<dbReference type="InterPro" id="IPR050415">
    <property type="entry name" value="MRET"/>
</dbReference>
<dbReference type="SUPFAM" id="SSF52343">
    <property type="entry name" value="Ferredoxin reductase-like, C-terminal NADP-linked domain"/>
    <property type="match status" value="1"/>
</dbReference>
<keyword evidence="2" id="KW-0001">2Fe-2S</keyword>
<dbReference type="InterPro" id="IPR001041">
    <property type="entry name" value="2Fe-2S_ferredoxin-type"/>
</dbReference>
<dbReference type="EMBL" id="JAQQFN010000028">
    <property type="protein sequence ID" value="MFL9887462.1"/>
    <property type="molecule type" value="Genomic_DNA"/>
</dbReference>
<dbReference type="InterPro" id="IPR039261">
    <property type="entry name" value="FNR_nucleotide-bd"/>
</dbReference>
<evidence type="ECO:0000256" key="2">
    <source>
        <dbReference type="ARBA" id="ARBA00022714"/>
    </source>
</evidence>
<dbReference type="SUPFAM" id="SSF63380">
    <property type="entry name" value="Riboflavin synthase domain-like"/>
    <property type="match status" value="1"/>
</dbReference>
<accession>A0ABW8ZX05</accession>
<dbReference type="InterPro" id="IPR036010">
    <property type="entry name" value="2Fe-2S_ferredoxin-like_sf"/>
</dbReference>
<feature type="domain" description="2Fe-2S ferredoxin-type" evidence="3">
    <location>
        <begin position="4"/>
        <end position="95"/>
    </location>
</feature>
<protein>
    <submittedName>
        <fullName evidence="5">2Fe-2S iron-sulfur cluster binding domain-containing protein</fullName>
    </submittedName>
</protein>
<dbReference type="InterPro" id="IPR017938">
    <property type="entry name" value="Riboflavin_synthase-like_b-brl"/>
</dbReference>
<dbReference type="RefSeq" id="WP_408332553.1">
    <property type="nucleotide sequence ID" value="NZ_JAQQFH010000030.1"/>
</dbReference>
<organism evidence="5 6">
    <name type="scientific">Paraburkholderia agricolaris</name>
    <dbReference type="NCBI Taxonomy" id="2152888"/>
    <lineage>
        <taxon>Bacteria</taxon>
        <taxon>Pseudomonadati</taxon>
        <taxon>Pseudomonadota</taxon>
        <taxon>Betaproteobacteria</taxon>
        <taxon>Burkholderiales</taxon>
        <taxon>Burkholderiaceae</taxon>
        <taxon>Paraburkholderia</taxon>
    </lineage>
</organism>
<dbReference type="InterPro" id="IPR006058">
    <property type="entry name" value="2Fe2S_fd_BS"/>
</dbReference>
<dbReference type="InterPro" id="IPR017927">
    <property type="entry name" value="FAD-bd_FR_type"/>
</dbReference>
<dbReference type="PANTHER" id="PTHR47354">
    <property type="entry name" value="NADH OXIDOREDUCTASE HCR"/>
    <property type="match status" value="1"/>
</dbReference>
<dbReference type="PROSITE" id="PS00197">
    <property type="entry name" value="2FE2S_FER_1"/>
    <property type="match status" value="1"/>
</dbReference>
<dbReference type="InterPro" id="IPR012675">
    <property type="entry name" value="Beta-grasp_dom_sf"/>
</dbReference>
<reference evidence="5 6" key="1">
    <citation type="journal article" date="2024" name="Chem. Sci.">
        <title>Discovery of megapolipeptins by genome mining of a Burkholderiales bacteria collection.</title>
        <authorList>
            <person name="Paulo B.S."/>
            <person name="Recchia M.J.J."/>
            <person name="Lee S."/>
            <person name="Fergusson C.H."/>
            <person name="Romanowski S.B."/>
            <person name="Hernandez A."/>
            <person name="Krull N."/>
            <person name="Liu D.Y."/>
            <person name="Cavanagh H."/>
            <person name="Bos A."/>
            <person name="Gray C.A."/>
            <person name="Murphy B.T."/>
            <person name="Linington R.G."/>
            <person name="Eustaquio A.S."/>
        </authorList>
    </citation>
    <scope>NUCLEOTIDE SEQUENCE [LARGE SCALE GENOMIC DNA]</scope>
    <source>
        <strain evidence="5 6">RL16-012-BIC-B</strain>
    </source>
</reference>
<dbReference type="PROSITE" id="PS51384">
    <property type="entry name" value="FAD_FR"/>
    <property type="match status" value="1"/>
</dbReference>
<dbReference type="PROSITE" id="PS51085">
    <property type="entry name" value="2FE2S_FER_2"/>
    <property type="match status" value="1"/>
</dbReference>
<dbReference type="Pfam" id="PF00111">
    <property type="entry name" value="Fer2"/>
    <property type="match status" value="1"/>
</dbReference>
<comment type="caution">
    <text evidence="5">The sequence shown here is derived from an EMBL/GenBank/DDBJ whole genome shotgun (WGS) entry which is preliminary data.</text>
</comment>
<dbReference type="CDD" id="cd00207">
    <property type="entry name" value="fer2"/>
    <property type="match status" value="1"/>
</dbReference>
<evidence type="ECO:0000259" key="3">
    <source>
        <dbReference type="PROSITE" id="PS51085"/>
    </source>
</evidence>
<gene>
    <name evidence="5" type="ORF">PQR66_30820</name>
</gene>
<evidence type="ECO:0000313" key="6">
    <source>
        <dbReference type="Proteomes" id="UP001629249"/>
    </source>
</evidence>
<keyword evidence="2" id="KW-0479">Metal-binding</keyword>
<name>A0ABW8ZX05_9BURK</name>
<proteinExistence type="predicted"/>
<dbReference type="Pfam" id="PF00970">
    <property type="entry name" value="FAD_binding_6"/>
    <property type="match status" value="1"/>
</dbReference>
<feature type="domain" description="FAD-binding FR-type" evidence="4">
    <location>
        <begin position="102"/>
        <end position="204"/>
    </location>
</feature>
<keyword evidence="2" id="KW-0408">Iron</keyword>
<dbReference type="InterPro" id="IPR001433">
    <property type="entry name" value="OxRdtase_FAD/NAD-bd"/>
</dbReference>
<dbReference type="InterPro" id="IPR008333">
    <property type="entry name" value="Cbr1-like_FAD-bd_dom"/>
</dbReference>
<dbReference type="SUPFAM" id="SSF54292">
    <property type="entry name" value="2Fe-2S ferredoxin-like"/>
    <property type="match status" value="1"/>
</dbReference>
<dbReference type="PANTHER" id="PTHR47354:SF5">
    <property type="entry name" value="PROTEIN RFBI"/>
    <property type="match status" value="1"/>
</dbReference>